<evidence type="ECO:0000313" key="1">
    <source>
        <dbReference type="EMBL" id="EKC53434.1"/>
    </source>
</evidence>
<comment type="caution">
    <text evidence="1">The sequence shown here is derived from an EMBL/GenBank/DDBJ whole genome shotgun (WGS) entry which is preliminary data.</text>
</comment>
<organism evidence="1">
    <name type="scientific">human gut metagenome</name>
    <dbReference type="NCBI Taxonomy" id="408170"/>
    <lineage>
        <taxon>unclassified sequences</taxon>
        <taxon>metagenomes</taxon>
        <taxon>organismal metagenomes</taxon>
    </lineage>
</organism>
<feature type="non-terminal residue" evidence="1">
    <location>
        <position position="1"/>
    </location>
</feature>
<accession>K1SDC8</accession>
<gene>
    <name evidence="1" type="ORF">LEA_16373</name>
</gene>
<proteinExistence type="predicted"/>
<protein>
    <submittedName>
        <fullName evidence="1">Uncharacterized protein</fullName>
    </submittedName>
</protein>
<dbReference type="AlphaFoldDB" id="K1SDC8"/>
<reference evidence="1" key="1">
    <citation type="journal article" date="2013" name="Environ. Microbiol.">
        <title>Microbiota from the distal guts of lean and obese adolescents exhibit partial functional redundancy besides clear differences in community structure.</title>
        <authorList>
            <person name="Ferrer M."/>
            <person name="Ruiz A."/>
            <person name="Lanza F."/>
            <person name="Haange S.B."/>
            <person name="Oberbach A."/>
            <person name="Till H."/>
            <person name="Bargiela R."/>
            <person name="Campoy C."/>
            <person name="Segura M.T."/>
            <person name="Richter M."/>
            <person name="von Bergen M."/>
            <person name="Seifert J."/>
            <person name="Suarez A."/>
        </authorList>
    </citation>
    <scope>NUCLEOTIDE SEQUENCE</scope>
</reference>
<name>K1SDC8_9ZZZZ</name>
<dbReference type="EMBL" id="AJWY01011191">
    <property type="protein sequence ID" value="EKC53434.1"/>
    <property type="molecule type" value="Genomic_DNA"/>
</dbReference>
<sequence length="28" mass="3162">RFNERGSRLGEAGNITGDVTRRILELCK</sequence>